<dbReference type="AlphaFoldDB" id="A0A8S4EUX1"/>
<accession>A0A8S4EUX1</accession>
<comment type="caution">
    <text evidence="3">The sequence shown here is derived from an EMBL/GenBank/DDBJ whole genome shotgun (WGS) entry which is preliminary data.</text>
</comment>
<dbReference type="EMBL" id="CAJHNJ030000023">
    <property type="protein sequence ID" value="CAG9119891.1"/>
    <property type="molecule type" value="Genomic_DNA"/>
</dbReference>
<evidence type="ECO:0000313" key="3">
    <source>
        <dbReference type="EMBL" id="CAG9119891.1"/>
    </source>
</evidence>
<protein>
    <submittedName>
        <fullName evidence="3">(diamondback moth) hypothetical protein</fullName>
    </submittedName>
</protein>
<feature type="compositionally biased region" description="Basic and acidic residues" evidence="1">
    <location>
        <begin position="157"/>
        <end position="168"/>
    </location>
</feature>
<dbReference type="InterPro" id="IPR013087">
    <property type="entry name" value="Znf_C2H2_type"/>
</dbReference>
<evidence type="ECO:0000313" key="4">
    <source>
        <dbReference type="Proteomes" id="UP000653454"/>
    </source>
</evidence>
<keyword evidence="4" id="KW-1185">Reference proteome</keyword>
<dbReference type="SMART" id="SM00868">
    <property type="entry name" value="zf-AD"/>
    <property type="match status" value="1"/>
</dbReference>
<organism evidence="3 4">
    <name type="scientific">Plutella xylostella</name>
    <name type="common">Diamondback moth</name>
    <name type="synonym">Plutella maculipennis</name>
    <dbReference type="NCBI Taxonomy" id="51655"/>
    <lineage>
        <taxon>Eukaryota</taxon>
        <taxon>Metazoa</taxon>
        <taxon>Ecdysozoa</taxon>
        <taxon>Arthropoda</taxon>
        <taxon>Hexapoda</taxon>
        <taxon>Insecta</taxon>
        <taxon>Pterygota</taxon>
        <taxon>Neoptera</taxon>
        <taxon>Endopterygota</taxon>
        <taxon>Lepidoptera</taxon>
        <taxon>Glossata</taxon>
        <taxon>Ditrysia</taxon>
        <taxon>Yponomeutoidea</taxon>
        <taxon>Plutellidae</taxon>
        <taxon>Plutella</taxon>
    </lineage>
</organism>
<sequence length="312" mass="35579">MKVYCGYISINPITVCRACLQACGSLNSATNTELEALRNIVGEGLHNEVNIKVCLYCSSLLRKLARFTRVCRQANYLLQKSANQVFPDTIPPFHTFTASETHTVQYPEYSDNDQSNLKVESGDDGPAVDDHDDDVDDEDTPLSMLSKDATEIEPQIDEPKEASLEIKQEPSGLDFDAKIQEKDKKHTKRKQKKKTKNVKTVREDKKELREGFSSRMVQETNEYRVIKLTKEQILAELQTKRDSPAYTRAPLHCAPCARAFNHEDVRRNHMEKHSEVGMRIMTSDLEGAFNHEDVRRNHMEKHSEVGLKIITS</sequence>
<dbReference type="PROSITE" id="PS00028">
    <property type="entry name" value="ZINC_FINGER_C2H2_1"/>
    <property type="match status" value="1"/>
</dbReference>
<evidence type="ECO:0000259" key="2">
    <source>
        <dbReference type="PROSITE" id="PS00028"/>
    </source>
</evidence>
<reference evidence="3" key="1">
    <citation type="submission" date="2020-11" db="EMBL/GenBank/DDBJ databases">
        <authorList>
            <person name="Whiteford S."/>
        </authorList>
    </citation>
    <scope>NUCLEOTIDE SEQUENCE</scope>
</reference>
<dbReference type="Proteomes" id="UP000653454">
    <property type="component" value="Unassembled WGS sequence"/>
</dbReference>
<evidence type="ECO:0000256" key="1">
    <source>
        <dbReference type="SAM" id="MobiDB-lite"/>
    </source>
</evidence>
<feature type="region of interest" description="Disordered" evidence="1">
    <location>
        <begin position="108"/>
        <end position="202"/>
    </location>
</feature>
<dbReference type="InterPro" id="IPR012934">
    <property type="entry name" value="Znf_AD"/>
</dbReference>
<dbReference type="GO" id="GO:0008270">
    <property type="term" value="F:zinc ion binding"/>
    <property type="evidence" value="ECO:0007669"/>
    <property type="project" value="InterPro"/>
</dbReference>
<feature type="compositionally biased region" description="Acidic residues" evidence="1">
    <location>
        <begin position="122"/>
        <end position="140"/>
    </location>
</feature>
<gene>
    <name evidence="3" type="ORF">PLXY2_LOCUS6977</name>
</gene>
<feature type="compositionally biased region" description="Basic residues" evidence="1">
    <location>
        <begin position="185"/>
        <end position="199"/>
    </location>
</feature>
<dbReference type="GO" id="GO:0005634">
    <property type="term" value="C:nucleus"/>
    <property type="evidence" value="ECO:0007669"/>
    <property type="project" value="InterPro"/>
</dbReference>
<proteinExistence type="predicted"/>
<feature type="compositionally biased region" description="Basic and acidic residues" evidence="1">
    <location>
        <begin position="175"/>
        <end position="184"/>
    </location>
</feature>
<name>A0A8S4EUX1_PLUXY</name>
<feature type="domain" description="C2H2-type" evidence="2">
    <location>
        <begin position="253"/>
        <end position="273"/>
    </location>
</feature>